<dbReference type="PANTHER" id="PTHR46577">
    <property type="entry name" value="HTH-TYPE TRANSCRIPTIONAL REGULATORY PROTEIN GABR"/>
    <property type="match status" value="1"/>
</dbReference>
<comment type="caution">
    <text evidence="8">The sequence shown here is derived from an EMBL/GenBank/DDBJ whole genome shotgun (WGS) entry which is preliminary data.</text>
</comment>
<dbReference type="InterPro" id="IPR015424">
    <property type="entry name" value="PyrdxlP-dep_Trfase"/>
</dbReference>
<accession>A0A1J5QTR1</accession>
<keyword evidence="5" id="KW-0804">Transcription</keyword>
<keyword evidence="3" id="KW-0805">Transcription regulation</keyword>
<dbReference type="Pfam" id="PF00155">
    <property type="entry name" value="Aminotran_1_2"/>
    <property type="match status" value="1"/>
</dbReference>
<keyword evidence="4" id="KW-0238">DNA-binding</keyword>
<dbReference type="CDD" id="cd07377">
    <property type="entry name" value="WHTH_GntR"/>
    <property type="match status" value="1"/>
</dbReference>
<proteinExistence type="inferred from homology"/>
<feature type="region of interest" description="Disordered" evidence="6">
    <location>
        <begin position="446"/>
        <end position="491"/>
    </location>
</feature>
<evidence type="ECO:0000256" key="3">
    <source>
        <dbReference type="ARBA" id="ARBA00023015"/>
    </source>
</evidence>
<dbReference type="Pfam" id="PF00392">
    <property type="entry name" value="GntR"/>
    <property type="match status" value="1"/>
</dbReference>
<evidence type="ECO:0000256" key="6">
    <source>
        <dbReference type="SAM" id="MobiDB-lite"/>
    </source>
</evidence>
<dbReference type="InterPro" id="IPR004839">
    <property type="entry name" value="Aminotransferase_I/II_large"/>
</dbReference>
<dbReference type="PANTHER" id="PTHR46577:SF1">
    <property type="entry name" value="HTH-TYPE TRANSCRIPTIONAL REGULATORY PROTEIN GABR"/>
    <property type="match status" value="1"/>
</dbReference>
<evidence type="ECO:0000259" key="7">
    <source>
        <dbReference type="PROSITE" id="PS50949"/>
    </source>
</evidence>
<dbReference type="InterPro" id="IPR036388">
    <property type="entry name" value="WH-like_DNA-bd_sf"/>
</dbReference>
<evidence type="ECO:0000256" key="2">
    <source>
        <dbReference type="ARBA" id="ARBA00022898"/>
    </source>
</evidence>
<organism evidence="8">
    <name type="scientific">mine drainage metagenome</name>
    <dbReference type="NCBI Taxonomy" id="410659"/>
    <lineage>
        <taxon>unclassified sequences</taxon>
        <taxon>metagenomes</taxon>
        <taxon>ecological metagenomes</taxon>
    </lineage>
</organism>
<dbReference type="InterPro" id="IPR036390">
    <property type="entry name" value="WH_DNA-bd_sf"/>
</dbReference>
<dbReference type="EMBL" id="MLJW01000445">
    <property type="protein sequence ID" value="OIQ87030.1"/>
    <property type="molecule type" value="Genomic_DNA"/>
</dbReference>
<dbReference type="InterPro" id="IPR051446">
    <property type="entry name" value="HTH_trans_reg/aminotransferase"/>
</dbReference>
<feature type="domain" description="HTH gntR-type" evidence="7">
    <location>
        <begin position="24"/>
        <end position="92"/>
    </location>
</feature>
<dbReference type="AlphaFoldDB" id="A0A1J5QTR1"/>
<evidence type="ECO:0000256" key="4">
    <source>
        <dbReference type="ARBA" id="ARBA00023125"/>
    </source>
</evidence>
<evidence type="ECO:0000256" key="1">
    <source>
        <dbReference type="ARBA" id="ARBA00005384"/>
    </source>
</evidence>
<dbReference type="GO" id="GO:0003677">
    <property type="term" value="F:DNA binding"/>
    <property type="evidence" value="ECO:0007669"/>
    <property type="project" value="UniProtKB-KW"/>
</dbReference>
<evidence type="ECO:0000256" key="5">
    <source>
        <dbReference type="ARBA" id="ARBA00023163"/>
    </source>
</evidence>
<sequence>MRSYDLAELLLTELHRADSPHQAAPLNRRLYHTLRATILAGYLTAGTQLPSTRDLARDLDLSRNTVMSAINQLVAEGYLTAQQGSGTYVSDTLPDQRPLTPASASRARQARDAETNPRDLSQRGCLLTRDSGAEQFEVQPFAPGALEFTEFPIQLWQKLQAKYWRGLDRDLLDYGQQGGYMPLRAAIAQYLTLSRSVRVEPEQVLITSGTQQAIDLTARLLTDHGDEAWVENPCYWGARRALEAGGLRLRPIAVDAEGIAPSDSDWQSNPRLIYVTPSHQYPLGHVMSLQRRRALLKFAASRRCWIFEDDYDSEFRYTGRPFASLQGLDEHAQVLYSGTFSKVMYPGIRLGYLVVPRDLLPAFNTGLYDIYRPGQLMLQAALTDFINEGHLNTLIRRLRVAYRTRRDELARRIHQCLGDRVRISGQESGLHLCLVFNPECAGVDSPHAARPPEGAHPALGRPGGGVDDPHAARPPEGAHPALGRPGGGVDDTAIADAATAHGMSVRPLSRYYIGEPQQRGLILGYAYVPTERVAPWAKKLCELIRRQLA</sequence>
<dbReference type="InterPro" id="IPR015421">
    <property type="entry name" value="PyrdxlP-dep_Trfase_major"/>
</dbReference>
<dbReference type="Gene3D" id="3.40.640.10">
    <property type="entry name" value="Type I PLP-dependent aspartate aminotransferase-like (Major domain)"/>
    <property type="match status" value="1"/>
</dbReference>
<evidence type="ECO:0000313" key="8">
    <source>
        <dbReference type="EMBL" id="OIQ87030.1"/>
    </source>
</evidence>
<comment type="similarity">
    <text evidence="1">In the C-terminal section; belongs to the class-I pyridoxal-phosphate-dependent aminotransferase family.</text>
</comment>
<dbReference type="InterPro" id="IPR000524">
    <property type="entry name" value="Tscrpt_reg_HTH_GntR"/>
</dbReference>
<dbReference type="SUPFAM" id="SSF53383">
    <property type="entry name" value="PLP-dependent transferases"/>
    <property type="match status" value="1"/>
</dbReference>
<dbReference type="CDD" id="cd00609">
    <property type="entry name" value="AAT_like"/>
    <property type="match status" value="1"/>
</dbReference>
<dbReference type="PROSITE" id="PS50949">
    <property type="entry name" value="HTH_GNTR"/>
    <property type="match status" value="1"/>
</dbReference>
<dbReference type="PRINTS" id="PR00035">
    <property type="entry name" value="HTHGNTR"/>
</dbReference>
<dbReference type="GO" id="GO:0030170">
    <property type="term" value="F:pyridoxal phosphate binding"/>
    <property type="evidence" value="ECO:0007669"/>
    <property type="project" value="InterPro"/>
</dbReference>
<name>A0A1J5QTR1_9ZZZZ</name>
<dbReference type="Gene3D" id="1.10.10.10">
    <property type="entry name" value="Winged helix-like DNA-binding domain superfamily/Winged helix DNA-binding domain"/>
    <property type="match status" value="1"/>
</dbReference>
<feature type="compositionally biased region" description="Basic and acidic residues" evidence="6">
    <location>
        <begin position="109"/>
        <end position="119"/>
    </location>
</feature>
<reference evidence="8" key="1">
    <citation type="submission" date="2016-10" db="EMBL/GenBank/DDBJ databases">
        <title>Sequence of Gallionella enrichment culture.</title>
        <authorList>
            <person name="Poehlein A."/>
            <person name="Muehling M."/>
            <person name="Daniel R."/>
        </authorList>
    </citation>
    <scope>NUCLEOTIDE SEQUENCE</scope>
</reference>
<dbReference type="GO" id="GO:0003700">
    <property type="term" value="F:DNA-binding transcription factor activity"/>
    <property type="evidence" value="ECO:0007669"/>
    <property type="project" value="InterPro"/>
</dbReference>
<feature type="region of interest" description="Disordered" evidence="6">
    <location>
        <begin position="89"/>
        <end position="119"/>
    </location>
</feature>
<protein>
    <submittedName>
        <fullName evidence="8">HTH-type transcriptional regulatory protein GabR</fullName>
    </submittedName>
</protein>
<gene>
    <name evidence="8" type="primary">gabR_3</name>
    <name evidence="8" type="ORF">GALL_311220</name>
</gene>
<dbReference type="SUPFAM" id="SSF46785">
    <property type="entry name" value="Winged helix' DNA-binding domain"/>
    <property type="match status" value="1"/>
</dbReference>
<dbReference type="SMART" id="SM00345">
    <property type="entry name" value="HTH_GNTR"/>
    <property type="match status" value="1"/>
</dbReference>
<keyword evidence="2" id="KW-0663">Pyridoxal phosphate</keyword>